<gene>
    <name evidence="4" type="ORF">GXP67_28135</name>
</gene>
<keyword evidence="2" id="KW-1133">Transmembrane helix</keyword>
<dbReference type="GO" id="GO:0034338">
    <property type="term" value="F:short-chain carboxylesterase activity"/>
    <property type="evidence" value="ECO:0007669"/>
    <property type="project" value="TreeGrafter"/>
</dbReference>
<dbReference type="Gene3D" id="3.40.50.1820">
    <property type="entry name" value="alpha/beta hydrolase"/>
    <property type="match status" value="1"/>
</dbReference>
<dbReference type="Proteomes" id="UP000480178">
    <property type="component" value="Chromosome"/>
</dbReference>
<dbReference type="GO" id="GO:0047372">
    <property type="term" value="F:monoacylglycerol lipase activity"/>
    <property type="evidence" value="ECO:0007669"/>
    <property type="project" value="TreeGrafter"/>
</dbReference>
<accession>A0A6C0GRS1</accession>
<keyword evidence="5" id="KW-1185">Reference proteome</keyword>
<keyword evidence="4" id="KW-0378">Hydrolase</keyword>
<comment type="similarity">
    <text evidence="1">Belongs to the AB hydrolase superfamily. AB hydrolase 4 family.</text>
</comment>
<dbReference type="EMBL" id="CP048222">
    <property type="protein sequence ID" value="QHT70242.1"/>
    <property type="molecule type" value="Genomic_DNA"/>
</dbReference>
<dbReference type="PIRSF" id="PIRSF037442">
    <property type="entry name" value="UCP037442_abhydr"/>
    <property type="match status" value="1"/>
</dbReference>
<evidence type="ECO:0000256" key="1">
    <source>
        <dbReference type="ARBA" id="ARBA00010884"/>
    </source>
</evidence>
<reference evidence="4 5" key="1">
    <citation type="submission" date="2020-01" db="EMBL/GenBank/DDBJ databases">
        <authorList>
            <person name="Kim M.K."/>
        </authorList>
    </citation>
    <scope>NUCLEOTIDE SEQUENCE [LARGE SCALE GENOMIC DNA]</scope>
    <source>
        <strain evidence="4 5">172606-1</strain>
    </source>
</reference>
<evidence type="ECO:0000256" key="2">
    <source>
        <dbReference type="SAM" id="Phobius"/>
    </source>
</evidence>
<dbReference type="InterPro" id="IPR050960">
    <property type="entry name" value="AB_hydrolase_4_sf"/>
</dbReference>
<dbReference type="InterPro" id="IPR022742">
    <property type="entry name" value="Hydrolase_4"/>
</dbReference>
<feature type="transmembrane region" description="Helical" evidence="2">
    <location>
        <begin position="160"/>
        <end position="180"/>
    </location>
</feature>
<protein>
    <submittedName>
        <fullName evidence="4">Alpha/beta fold hydrolase</fullName>
    </submittedName>
</protein>
<evidence type="ECO:0000259" key="3">
    <source>
        <dbReference type="Pfam" id="PF12146"/>
    </source>
</evidence>
<organism evidence="4 5">
    <name type="scientific">Rhodocytophaga rosea</name>
    <dbReference type="NCBI Taxonomy" id="2704465"/>
    <lineage>
        <taxon>Bacteria</taxon>
        <taxon>Pseudomonadati</taxon>
        <taxon>Bacteroidota</taxon>
        <taxon>Cytophagia</taxon>
        <taxon>Cytophagales</taxon>
        <taxon>Rhodocytophagaceae</taxon>
        <taxon>Rhodocytophaga</taxon>
    </lineage>
</organism>
<evidence type="ECO:0000313" key="4">
    <source>
        <dbReference type="EMBL" id="QHT70242.1"/>
    </source>
</evidence>
<feature type="domain" description="Serine aminopeptidase S33" evidence="3">
    <location>
        <begin position="40"/>
        <end position="131"/>
    </location>
</feature>
<name>A0A6C0GRS1_9BACT</name>
<dbReference type="PANTHER" id="PTHR10794:SF63">
    <property type="entry name" value="ALPHA_BETA HYDROLASE 1, ISOFORM A"/>
    <property type="match status" value="1"/>
</dbReference>
<proteinExistence type="inferred from homology"/>
<dbReference type="AlphaFoldDB" id="A0A6C0GRS1"/>
<dbReference type="Pfam" id="PF12146">
    <property type="entry name" value="Hydrolase_4"/>
    <property type="match status" value="1"/>
</dbReference>
<keyword evidence="2" id="KW-0812">Transmembrane</keyword>
<dbReference type="InterPro" id="IPR029058">
    <property type="entry name" value="AB_hydrolase_fold"/>
</dbReference>
<dbReference type="KEGG" id="rhoz:GXP67_28135"/>
<dbReference type="InterPro" id="IPR017208">
    <property type="entry name" value="UCP037442_abhydr"/>
</dbReference>
<dbReference type="PANTHER" id="PTHR10794">
    <property type="entry name" value="ABHYDROLASE DOMAIN-CONTAINING PROTEIN"/>
    <property type="match status" value="1"/>
</dbReference>
<dbReference type="SUPFAM" id="SSF53474">
    <property type="entry name" value="alpha/beta-Hydrolases"/>
    <property type="match status" value="1"/>
</dbReference>
<dbReference type="RefSeq" id="WP_162446223.1">
    <property type="nucleotide sequence ID" value="NZ_CP048222.1"/>
</dbReference>
<sequence>MPVHKIDLPYSFIHIFQQEIITEDQFNIHATCYQPVYAHEEVILIGSAIGVHQEYYRAFARFLAGRGYTVYTFDYRGIGKSIPVSLKNLEASMQEWGKYDLDAVIKHIRSTHPNATFTYIGHSISGQILSLTKESSYFSKVVVIASQHMNWRLWPIHLRFTYAFLIYILMPLMSHMLGYYPGKALKIFWDLPKGIALEWARWCRNRKGMFGFHSDHQLSSIQVPLLAIGFSDDAIAPLQPMHALLKKYSQAAVTHWQYSPGELGVKELGHFGFFRAKFKNLLWEPVLDWIEQTERFDKPLMGSLFSNQMECMDVY</sequence>
<evidence type="ECO:0000313" key="5">
    <source>
        <dbReference type="Proteomes" id="UP000480178"/>
    </source>
</evidence>
<keyword evidence="2" id="KW-0472">Membrane</keyword>